<sequence length="62" mass="7252">MDVLGFKVSIPRLMESYHYRHHLGNGEAKRFVSLFNTGRNWVFLPCREESLAEIIDIDENSL</sequence>
<name>A0A2A5T6X2_9GAMM</name>
<keyword evidence="2" id="KW-1185">Reference proteome</keyword>
<accession>A0A2A5T6X2</accession>
<comment type="caution">
    <text evidence="1">The sequence shown here is derived from an EMBL/GenBank/DDBJ whole genome shotgun (WGS) entry which is preliminary data.</text>
</comment>
<reference evidence="2" key="1">
    <citation type="submission" date="2017-04" db="EMBL/GenBank/DDBJ databases">
        <title>Genome evolution of the luminous symbionts of deep sea anglerfish.</title>
        <authorList>
            <person name="Hendry T.A."/>
        </authorList>
    </citation>
    <scope>NUCLEOTIDE SEQUENCE [LARGE SCALE GENOMIC DNA]</scope>
</reference>
<dbReference type="Proteomes" id="UP000219020">
    <property type="component" value="Unassembled WGS sequence"/>
</dbReference>
<dbReference type="EMBL" id="NBYY01000009">
    <property type="protein sequence ID" value="PCS23894.1"/>
    <property type="molecule type" value="Genomic_DNA"/>
</dbReference>
<proteinExistence type="predicted"/>
<protein>
    <submittedName>
        <fullName evidence="1">Uncharacterized protein</fullName>
    </submittedName>
</protein>
<evidence type="ECO:0000313" key="2">
    <source>
        <dbReference type="Proteomes" id="UP000219020"/>
    </source>
</evidence>
<dbReference type="AlphaFoldDB" id="A0A2A5T6X2"/>
<evidence type="ECO:0000313" key="1">
    <source>
        <dbReference type="EMBL" id="PCS23894.1"/>
    </source>
</evidence>
<gene>
    <name evidence="1" type="ORF">BTN49_0866</name>
</gene>
<organism evidence="1 2">
    <name type="scientific">Candidatus Enterovibrio escicola</name>
    <dbReference type="NCBI Taxonomy" id="1927127"/>
    <lineage>
        <taxon>Bacteria</taxon>
        <taxon>Pseudomonadati</taxon>
        <taxon>Pseudomonadota</taxon>
        <taxon>Gammaproteobacteria</taxon>
        <taxon>Vibrionales</taxon>
        <taxon>Vibrionaceae</taxon>
        <taxon>Enterovibrio</taxon>
    </lineage>
</organism>